<keyword evidence="1" id="KW-0862">Zinc</keyword>
<dbReference type="STRING" id="195883.A0A482XDN7"/>
<evidence type="ECO:0000256" key="1">
    <source>
        <dbReference type="ARBA" id="ARBA00022833"/>
    </source>
</evidence>
<dbReference type="AlphaFoldDB" id="A0A482XDN7"/>
<protein>
    <recommendedName>
        <fullName evidence="2">J domain-containing protein</fullName>
    </recommendedName>
</protein>
<dbReference type="CDD" id="cd06257">
    <property type="entry name" value="DnaJ"/>
    <property type="match status" value="1"/>
</dbReference>
<dbReference type="Gene3D" id="3.10.660.10">
    <property type="entry name" value="DPH Zinc finger"/>
    <property type="match status" value="1"/>
</dbReference>
<dbReference type="GO" id="GO:0008198">
    <property type="term" value="F:ferrous iron binding"/>
    <property type="evidence" value="ECO:0007669"/>
    <property type="project" value="TreeGrafter"/>
</dbReference>
<organism evidence="3 4">
    <name type="scientific">Laodelphax striatellus</name>
    <name type="common">Small brown planthopper</name>
    <name type="synonym">Delphax striatella</name>
    <dbReference type="NCBI Taxonomy" id="195883"/>
    <lineage>
        <taxon>Eukaryota</taxon>
        <taxon>Metazoa</taxon>
        <taxon>Ecdysozoa</taxon>
        <taxon>Arthropoda</taxon>
        <taxon>Hexapoda</taxon>
        <taxon>Insecta</taxon>
        <taxon>Pterygota</taxon>
        <taxon>Neoptera</taxon>
        <taxon>Paraneoptera</taxon>
        <taxon>Hemiptera</taxon>
        <taxon>Auchenorrhyncha</taxon>
        <taxon>Fulgoroidea</taxon>
        <taxon>Delphacidae</taxon>
        <taxon>Criomorphinae</taxon>
        <taxon>Laodelphax</taxon>
    </lineage>
</organism>
<feature type="domain" description="J" evidence="2">
    <location>
        <begin position="8"/>
        <end position="69"/>
    </location>
</feature>
<dbReference type="Gene3D" id="1.10.287.110">
    <property type="entry name" value="DnaJ domain"/>
    <property type="match status" value="1"/>
</dbReference>
<reference evidence="3 4" key="1">
    <citation type="journal article" date="2017" name="Gigascience">
        <title>Genome sequence of the small brown planthopper, Laodelphax striatellus.</title>
        <authorList>
            <person name="Zhu J."/>
            <person name="Jiang F."/>
            <person name="Wang X."/>
            <person name="Yang P."/>
            <person name="Bao Y."/>
            <person name="Zhao W."/>
            <person name="Wang W."/>
            <person name="Lu H."/>
            <person name="Wang Q."/>
            <person name="Cui N."/>
            <person name="Li J."/>
            <person name="Chen X."/>
            <person name="Luo L."/>
            <person name="Yu J."/>
            <person name="Kang L."/>
            <person name="Cui F."/>
        </authorList>
    </citation>
    <scope>NUCLEOTIDE SEQUENCE [LARGE SCALE GENOMIC DNA]</scope>
    <source>
        <strain evidence="3">Lst14</strain>
    </source>
</reference>
<comment type="caution">
    <text evidence="3">The sequence shown here is derived from an EMBL/GenBank/DDBJ whole genome shotgun (WGS) entry which is preliminary data.</text>
</comment>
<evidence type="ECO:0000313" key="4">
    <source>
        <dbReference type="Proteomes" id="UP000291343"/>
    </source>
</evidence>
<dbReference type="InterPro" id="IPR001623">
    <property type="entry name" value="DnaJ_domain"/>
</dbReference>
<dbReference type="Proteomes" id="UP000291343">
    <property type="component" value="Unassembled WGS sequence"/>
</dbReference>
<dbReference type="Pfam" id="PF00226">
    <property type="entry name" value="DnaJ"/>
    <property type="match status" value="1"/>
</dbReference>
<dbReference type="SUPFAM" id="SSF46565">
    <property type="entry name" value="Chaperone J-domain"/>
    <property type="match status" value="1"/>
</dbReference>
<dbReference type="InterPro" id="IPR036869">
    <property type="entry name" value="J_dom_sf"/>
</dbReference>
<dbReference type="InterPro" id="IPR036671">
    <property type="entry name" value="DPH_MB_sf"/>
</dbReference>
<sequence>MVDESSKTLYEILECDVDDTLETIKENYRRLAVLHHPDKCSDSKRFVAVDKAWKVLRDPQLRRDYDAQLMSETAAHEPLLFATVTKEDMEECGDEFSYGCKCGGEYIMSKSELTIHTDPSNNDSRFFVECTDCSLCICVICSCT</sequence>
<dbReference type="PROSITE" id="PS50076">
    <property type="entry name" value="DNAJ_2"/>
    <property type="match status" value="1"/>
</dbReference>
<dbReference type="EMBL" id="QKKF02012197">
    <property type="protein sequence ID" value="RZF43833.1"/>
    <property type="molecule type" value="Genomic_DNA"/>
</dbReference>
<dbReference type="SMR" id="A0A482XDN7"/>
<evidence type="ECO:0000313" key="3">
    <source>
        <dbReference type="EMBL" id="RZF43833.1"/>
    </source>
</evidence>
<gene>
    <name evidence="3" type="ORF">LSTR_LSTR006374</name>
</gene>
<dbReference type="OrthoDB" id="271595at2759"/>
<dbReference type="InParanoid" id="A0A482XDN7"/>
<dbReference type="PANTHER" id="PTHR45255">
    <property type="entry name" value="DNAJ HOMOLOG SUBFAMILY C MEMBER 24"/>
    <property type="match status" value="1"/>
</dbReference>
<dbReference type="PANTHER" id="PTHR45255:SF1">
    <property type="entry name" value="DNAJ HOMOLOG SUBFAMILY C MEMBER 24"/>
    <property type="match status" value="1"/>
</dbReference>
<accession>A0A482XDN7</accession>
<evidence type="ECO:0000259" key="2">
    <source>
        <dbReference type="PROSITE" id="PS50076"/>
    </source>
</evidence>
<name>A0A482XDN7_LAOST</name>
<dbReference type="SUPFAM" id="SSF144217">
    <property type="entry name" value="CSL zinc finger"/>
    <property type="match status" value="1"/>
</dbReference>
<dbReference type="GO" id="GO:0001671">
    <property type="term" value="F:ATPase activator activity"/>
    <property type="evidence" value="ECO:0007669"/>
    <property type="project" value="TreeGrafter"/>
</dbReference>
<dbReference type="SMART" id="SM00271">
    <property type="entry name" value="DnaJ"/>
    <property type="match status" value="1"/>
</dbReference>
<proteinExistence type="predicted"/>
<keyword evidence="4" id="KW-1185">Reference proteome</keyword>
<dbReference type="FunCoup" id="A0A482XDN7">
    <property type="interactions" value="1303"/>
</dbReference>